<evidence type="ECO:0000313" key="2">
    <source>
        <dbReference type="EMBL" id="QRJ64748.1"/>
    </source>
</evidence>
<dbReference type="InterPro" id="IPR013217">
    <property type="entry name" value="Methyltransf_12"/>
</dbReference>
<dbReference type="SUPFAM" id="SSF53335">
    <property type="entry name" value="S-adenosyl-L-methionine-dependent methyltransferases"/>
    <property type="match status" value="1"/>
</dbReference>
<dbReference type="Pfam" id="PF08242">
    <property type="entry name" value="Methyltransf_12"/>
    <property type="match status" value="1"/>
</dbReference>
<proteinExistence type="predicted"/>
<dbReference type="Proteomes" id="UP000663444">
    <property type="component" value="Chromosome"/>
</dbReference>
<evidence type="ECO:0000259" key="1">
    <source>
        <dbReference type="Pfam" id="PF08242"/>
    </source>
</evidence>
<protein>
    <submittedName>
        <fullName evidence="2">Class I SAM-dependent methyltransferase</fullName>
    </submittedName>
</protein>
<dbReference type="KEGG" id="ares:IWH25_05205"/>
<sequence length="249" mass="27423">MSQAFLSRLLDEATRGYRAGGRFAYHFARGKLAGDNLFRELLRRGVFPTRGHFLDLGCGQAVFASWLLAARRLFEHGDWPADWPEPPRVLGLRGVELMAKDIARARAVFAADDATVRIVQGDICATDFGRADVVTILDVLQYIDFARQEDILRRVHAALPAGGVFVTRIGDADAGLPFHICNWVDHAVTFVRGHRLPQLYTRSLGEWTALLDDIGFAVDSAPMSGRKPFANTLLVARALRAARPEAAAA</sequence>
<keyword evidence="2" id="KW-0489">Methyltransferase</keyword>
<dbReference type="InterPro" id="IPR029063">
    <property type="entry name" value="SAM-dependent_MTases_sf"/>
</dbReference>
<dbReference type="GO" id="GO:0032259">
    <property type="term" value="P:methylation"/>
    <property type="evidence" value="ECO:0007669"/>
    <property type="project" value="UniProtKB-KW"/>
</dbReference>
<keyword evidence="3" id="KW-1185">Reference proteome</keyword>
<dbReference type="AlphaFoldDB" id="A0A974SQP3"/>
<accession>A0A974SQP3</accession>
<feature type="domain" description="Methyltransferase type 12" evidence="1">
    <location>
        <begin position="54"/>
        <end position="165"/>
    </location>
</feature>
<dbReference type="GO" id="GO:0008168">
    <property type="term" value="F:methyltransferase activity"/>
    <property type="evidence" value="ECO:0007669"/>
    <property type="project" value="UniProtKB-KW"/>
</dbReference>
<dbReference type="Gene3D" id="3.40.50.150">
    <property type="entry name" value="Vaccinia Virus protein VP39"/>
    <property type="match status" value="1"/>
</dbReference>
<dbReference type="EMBL" id="CP064781">
    <property type="protein sequence ID" value="QRJ64748.1"/>
    <property type="molecule type" value="Genomic_DNA"/>
</dbReference>
<reference evidence="2" key="1">
    <citation type="submission" date="2020-11" db="EMBL/GenBank/DDBJ databases">
        <title>Azospira restricta DSM 18626 genome sequence.</title>
        <authorList>
            <person name="Moe W.M."/>
        </authorList>
    </citation>
    <scope>NUCLEOTIDE SEQUENCE</scope>
    <source>
        <strain evidence="2">DSM 18626</strain>
    </source>
</reference>
<keyword evidence="2" id="KW-0808">Transferase</keyword>
<name>A0A974SQP3_9RHOO</name>
<organism evidence="2 3">
    <name type="scientific">Azospira restricta</name>
    <dbReference type="NCBI Taxonomy" id="404405"/>
    <lineage>
        <taxon>Bacteria</taxon>
        <taxon>Pseudomonadati</taxon>
        <taxon>Pseudomonadota</taxon>
        <taxon>Betaproteobacteria</taxon>
        <taxon>Rhodocyclales</taxon>
        <taxon>Rhodocyclaceae</taxon>
        <taxon>Azospira</taxon>
    </lineage>
</organism>
<dbReference type="CDD" id="cd02440">
    <property type="entry name" value="AdoMet_MTases"/>
    <property type="match status" value="1"/>
</dbReference>
<gene>
    <name evidence="2" type="ORF">IWH25_05205</name>
</gene>
<dbReference type="RefSeq" id="WP_203388275.1">
    <property type="nucleotide sequence ID" value="NZ_CP064781.1"/>
</dbReference>
<evidence type="ECO:0000313" key="3">
    <source>
        <dbReference type="Proteomes" id="UP000663444"/>
    </source>
</evidence>